<dbReference type="STRING" id="42157.A0A182E6I3"/>
<feature type="compositionally biased region" description="Basic and acidic residues" evidence="2">
    <location>
        <begin position="224"/>
        <end position="234"/>
    </location>
</feature>
<dbReference type="Proteomes" id="UP000271087">
    <property type="component" value="Unassembled WGS sequence"/>
</dbReference>
<protein>
    <submittedName>
        <fullName evidence="5">Microtubule-associated protein futsch</fullName>
    </submittedName>
</protein>
<reference evidence="5" key="1">
    <citation type="submission" date="2016-06" db="UniProtKB">
        <authorList>
            <consortium name="WormBaseParasite"/>
        </authorList>
    </citation>
    <scope>IDENTIFICATION</scope>
</reference>
<gene>
    <name evidence="3" type="ORF">NOO_LOCUS3621</name>
</gene>
<name>A0A182E6I3_ONCOC</name>
<proteinExistence type="predicted"/>
<evidence type="ECO:0000313" key="4">
    <source>
        <dbReference type="Proteomes" id="UP000271087"/>
    </source>
</evidence>
<feature type="compositionally biased region" description="Low complexity" evidence="2">
    <location>
        <begin position="213"/>
        <end position="223"/>
    </location>
</feature>
<keyword evidence="1" id="KW-0175">Coiled coil</keyword>
<feature type="region of interest" description="Disordered" evidence="2">
    <location>
        <begin position="655"/>
        <end position="739"/>
    </location>
</feature>
<feature type="compositionally biased region" description="Basic and acidic residues" evidence="2">
    <location>
        <begin position="431"/>
        <end position="481"/>
    </location>
</feature>
<dbReference type="OrthoDB" id="5870358at2759"/>
<feature type="region of interest" description="Disordered" evidence="2">
    <location>
        <begin position="202"/>
        <end position="275"/>
    </location>
</feature>
<evidence type="ECO:0000256" key="2">
    <source>
        <dbReference type="SAM" id="MobiDB-lite"/>
    </source>
</evidence>
<evidence type="ECO:0000256" key="1">
    <source>
        <dbReference type="SAM" id="Coils"/>
    </source>
</evidence>
<organism evidence="5">
    <name type="scientific">Onchocerca ochengi</name>
    <name type="common">Filarial nematode worm</name>
    <dbReference type="NCBI Taxonomy" id="42157"/>
    <lineage>
        <taxon>Eukaryota</taxon>
        <taxon>Metazoa</taxon>
        <taxon>Ecdysozoa</taxon>
        <taxon>Nematoda</taxon>
        <taxon>Chromadorea</taxon>
        <taxon>Rhabditida</taxon>
        <taxon>Spirurina</taxon>
        <taxon>Spiruromorpha</taxon>
        <taxon>Filarioidea</taxon>
        <taxon>Onchocercidae</taxon>
        <taxon>Onchocerca</taxon>
    </lineage>
</organism>
<feature type="region of interest" description="Disordered" evidence="2">
    <location>
        <begin position="288"/>
        <end position="487"/>
    </location>
</feature>
<feature type="coiled-coil region" evidence="1">
    <location>
        <begin position="982"/>
        <end position="1023"/>
    </location>
</feature>
<keyword evidence="4" id="KW-1185">Reference proteome</keyword>
<dbReference type="WBParaSite" id="nOo.2.0.1.t03621-RA">
    <property type="protein sequence ID" value="nOo.2.0.1.t03621-RA"/>
    <property type="gene ID" value="nOo.2.0.1.g03621"/>
</dbReference>
<dbReference type="AlphaFoldDB" id="A0A182E6I3"/>
<feature type="compositionally biased region" description="Acidic residues" evidence="2">
    <location>
        <begin position="314"/>
        <end position="332"/>
    </location>
</feature>
<feature type="compositionally biased region" description="Basic and acidic residues" evidence="2">
    <location>
        <begin position="534"/>
        <end position="553"/>
    </location>
</feature>
<feature type="region of interest" description="Disordered" evidence="2">
    <location>
        <begin position="78"/>
        <end position="102"/>
    </location>
</feature>
<feature type="compositionally biased region" description="Acidic residues" evidence="2">
    <location>
        <begin position="79"/>
        <end position="92"/>
    </location>
</feature>
<sequence>MTEVEVGGTIEIDDIETKEIQIKVKEDDAALDDELVPAENSQVVTDTIANEIDEMEGQPEENDEISDVEAMEQAVERIEAEDEPKEIDEAETEEGKLTQVMGEEAVEEQVVEDRTEDQVPDITGTDNADVMATSMDSIEELPTSDEQAIETSALAEQEAEPPVEPEIDNVEVTSTTKAEALVEKEKTALDIEVEASNEFKEIETVLEDEAPPAEEATAVSVEALQKDDETKEVPSEQEPDALEAKSEEQENQELVEETHPEVEQTQDELISAEPVEITDVMKEIIVEQSLEANESEAAMEEFSEGDAETTNKEEDVDNEQNEADIVESSNEEEQPKVWASETVEMTVEDEQKEEENSFTSVLQSEEKSEASRSDGHNSHSPSSKYEETIDAEMTMPLTKQEFAFDEEKPSRKSSVVEDKIPSRKTSAMEEVSSRKVSEVPSRKVSEVPSRKVSEVPSRKVSEVPSRKVSEVPSRKVSEAPSRKVSTMEGKALFRTVSVVEDEELPLRKVSEVTEKKTPSRKTSAVQEAKAPSRKTSEIEVPSRKTSAIEETKVTSRKSSVVQEKAPPRKISLEVEEKAPSRKISKMASLGETNEVTEKAKIEANDANVEPEVETAFLEPEPVADETKVEAGEAETMVEIQTEELKNEVPLVDAVDEVKKTPLAEVTNKDQKYATVNEKEFSPSRKFTSPPGRHSPSPVRKRQERSPSPVRRNATYKSYDQDTYRQKGPPPRMPSNLSFSSYTPVEKTTYSPISPWVQNNAQKYRNDYTAVSTYKPPSTYTSIFDDIVSSGPFSTSLYSTSRLLERSRSRSRELRNALRSKRSTNNYYRYTSNYATPPFRTRDYSTPPLSSVYHPSSRSGSFISFMEYSGQKQYELARSSSRLSAFDGLSRASSRSNIDMFYDTERLSRVDSYVRDLNRNIEHSLPSIYMKYRSPSRPYLPKDYTPINGYRTYNNPLLFQRHPNLNTNQYNPIPSYNLYESRIADLQRSLSRERLARERMNAKYKTLSHKLEQACRQMDLLRNNSYSSIRGGTGIYSVYSHNYPYF</sequence>
<feature type="region of interest" description="Disordered" evidence="2">
    <location>
        <begin position="510"/>
        <end position="633"/>
    </location>
</feature>
<feature type="compositionally biased region" description="Basic and acidic residues" evidence="2">
    <location>
        <begin position="405"/>
        <end position="421"/>
    </location>
</feature>
<evidence type="ECO:0000313" key="3">
    <source>
        <dbReference type="EMBL" id="VDK69849.1"/>
    </source>
</evidence>
<reference evidence="3 4" key="2">
    <citation type="submission" date="2018-08" db="EMBL/GenBank/DDBJ databases">
        <authorList>
            <person name="Laetsch R D."/>
            <person name="Stevens L."/>
            <person name="Kumar S."/>
            <person name="Blaxter L. M."/>
        </authorList>
    </citation>
    <scope>NUCLEOTIDE SEQUENCE [LARGE SCALE GENOMIC DNA]</scope>
</reference>
<feature type="compositionally biased region" description="Basic and acidic residues" evidence="2">
    <location>
        <begin position="364"/>
        <end position="377"/>
    </location>
</feature>
<dbReference type="EMBL" id="UYRW01000710">
    <property type="protein sequence ID" value="VDK69849.1"/>
    <property type="molecule type" value="Genomic_DNA"/>
</dbReference>
<evidence type="ECO:0000313" key="5">
    <source>
        <dbReference type="WBParaSite" id="nOo.2.0.1.t03621-RA"/>
    </source>
</evidence>
<accession>A0A182E6I3</accession>
<feature type="compositionally biased region" description="Acidic residues" evidence="2">
    <location>
        <begin position="293"/>
        <end position="307"/>
    </location>
</feature>
<feature type="compositionally biased region" description="Basic and acidic residues" evidence="2">
    <location>
        <begin position="570"/>
        <end position="579"/>
    </location>
</feature>
<feature type="compositionally biased region" description="Basic and acidic residues" evidence="2">
    <location>
        <begin position="655"/>
        <end position="682"/>
    </location>
</feature>